<sequence>MFGSYSKEAVALYERPALSNGYLFHEGAARLPGFDFCVGSGIELILSTEIVKSDLAAKSLVSAAGDVFKYETLIIATGSTVKTDILAFQNY</sequence>
<comment type="caution">
    <text evidence="4">The sequence shown here is derived from an EMBL/GenBank/DDBJ whole genome shotgun (WGS) entry which is preliminary data.</text>
</comment>
<accession>A0A8X8B8P3</accession>
<dbReference type="PANTHER" id="PTHR43557">
    <property type="entry name" value="APOPTOSIS-INDUCING FACTOR 1"/>
    <property type="match status" value="1"/>
</dbReference>
<dbReference type="EMBL" id="JAAMPC010000001">
    <property type="protein sequence ID" value="KAG2328959.1"/>
    <property type="molecule type" value="Genomic_DNA"/>
</dbReference>
<dbReference type="GO" id="GO:0016651">
    <property type="term" value="F:oxidoreductase activity, acting on NAD(P)H"/>
    <property type="evidence" value="ECO:0007669"/>
    <property type="project" value="TreeGrafter"/>
</dbReference>
<dbReference type="GO" id="GO:0005737">
    <property type="term" value="C:cytoplasm"/>
    <property type="evidence" value="ECO:0007669"/>
    <property type="project" value="TreeGrafter"/>
</dbReference>
<dbReference type="Gene3D" id="3.50.50.60">
    <property type="entry name" value="FAD/NAD(P)-binding domain"/>
    <property type="match status" value="1"/>
</dbReference>
<protein>
    <submittedName>
        <fullName evidence="4">Uncharacterized protein</fullName>
    </submittedName>
</protein>
<dbReference type="AlphaFoldDB" id="A0A8X8B8P3"/>
<dbReference type="PANTHER" id="PTHR43557:SF5">
    <property type="entry name" value="MONODEHYDROASCORBATE REDUCTASE 1, PEROXISOMAL"/>
    <property type="match status" value="1"/>
</dbReference>
<dbReference type="Proteomes" id="UP000886595">
    <property type="component" value="Unassembled WGS sequence"/>
</dbReference>
<keyword evidence="2" id="KW-0274">FAD</keyword>
<evidence type="ECO:0000313" key="4">
    <source>
        <dbReference type="EMBL" id="KAG2328959.1"/>
    </source>
</evidence>
<name>A0A8X8B8P3_BRACI</name>
<proteinExistence type="predicted"/>
<evidence type="ECO:0000256" key="1">
    <source>
        <dbReference type="ARBA" id="ARBA00022630"/>
    </source>
</evidence>
<evidence type="ECO:0000256" key="2">
    <source>
        <dbReference type="ARBA" id="ARBA00022827"/>
    </source>
</evidence>
<reference evidence="4 5" key="1">
    <citation type="submission" date="2020-02" db="EMBL/GenBank/DDBJ databases">
        <authorList>
            <person name="Ma Q."/>
            <person name="Huang Y."/>
            <person name="Song X."/>
            <person name="Pei D."/>
        </authorList>
    </citation>
    <scope>NUCLEOTIDE SEQUENCE [LARGE SCALE GENOMIC DNA]</scope>
    <source>
        <strain evidence="4">Sxm20200214</strain>
        <tissue evidence="4">Leaf</tissue>
    </source>
</reference>
<evidence type="ECO:0000256" key="3">
    <source>
        <dbReference type="ARBA" id="ARBA00023002"/>
    </source>
</evidence>
<dbReference type="OrthoDB" id="1160571at2759"/>
<evidence type="ECO:0000313" key="5">
    <source>
        <dbReference type="Proteomes" id="UP000886595"/>
    </source>
</evidence>
<keyword evidence="1" id="KW-0285">Flavoprotein</keyword>
<dbReference type="SUPFAM" id="SSF51905">
    <property type="entry name" value="FAD/NAD(P)-binding domain"/>
    <property type="match status" value="1"/>
</dbReference>
<dbReference type="InterPro" id="IPR050446">
    <property type="entry name" value="FAD-oxidoreductase/Apoptosis"/>
</dbReference>
<gene>
    <name evidence="4" type="ORF">Bca52824_000139</name>
</gene>
<keyword evidence="3" id="KW-0560">Oxidoreductase</keyword>
<organism evidence="4 5">
    <name type="scientific">Brassica carinata</name>
    <name type="common">Ethiopian mustard</name>
    <name type="synonym">Abyssinian cabbage</name>
    <dbReference type="NCBI Taxonomy" id="52824"/>
    <lineage>
        <taxon>Eukaryota</taxon>
        <taxon>Viridiplantae</taxon>
        <taxon>Streptophyta</taxon>
        <taxon>Embryophyta</taxon>
        <taxon>Tracheophyta</taxon>
        <taxon>Spermatophyta</taxon>
        <taxon>Magnoliopsida</taxon>
        <taxon>eudicotyledons</taxon>
        <taxon>Gunneridae</taxon>
        <taxon>Pentapetalae</taxon>
        <taxon>rosids</taxon>
        <taxon>malvids</taxon>
        <taxon>Brassicales</taxon>
        <taxon>Brassicaceae</taxon>
        <taxon>Brassiceae</taxon>
        <taxon>Brassica</taxon>
    </lineage>
</organism>
<keyword evidence="5" id="KW-1185">Reference proteome</keyword>
<dbReference type="InterPro" id="IPR036188">
    <property type="entry name" value="FAD/NAD-bd_sf"/>
</dbReference>